<evidence type="ECO:0000259" key="5">
    <source>
        <dbReference type="Pfam" id="PF19047"/>
    </source>
</evidence>
<dbReference type="GO" id="GO:0051959">
    <property type="term" value="F:dynein light intermediate chain binding"/>
    <property type="evidence" value="ECO:0007669"/>
    <property type="project" value="TreeGrafter"/>
</dbReference>
<organism evidence="6 7">
    <name type="scientific">Coniella lustricola</name>
    <dbReference type="NCBI Taxonomy" id="2025994"/>
    <lineage>
        <taxon>Eukaryota</taxon>
        <taxon>Fungi</taxon>
        <taxon>Dikarya</taxon>
        <taxon>Ascomycota</taxon>
        <taxon>Pezizomycotina</taxon>
        <taxon>Sordariomycetes</taxon>
        <taxon>Sordariomycetidae</taxon>
        <taxon>Diaporthales</taxon>
        <taxon>Schizoparmaceae</taxon>
        <taxon>Coniella</taxon>
    </lineage>
</organism>
<dbReference type="GO" id="GO:0005737">
    <property type="term" value="C:cytoplasm"/>
    <property type="evidence" value="ECO:0007669"/>
    <property type="project" value="UniProtKB-SubCell"/>
</dbReference>
<proteinExistence type="predicted"/>
<dbReference type="OrthoDB" id="49395at2759"/>
<dbReference type="InterPro" id="IPR043936">
    <property type="entry name" value="HOOK_N"/>
</dbReference>
<sequence>MPFSPAAQAALIKWVNTFPVSTPAESILDLADGITLSQVLHDLDPTFDVLELDGNETSSRSLTQKRNLQSVYKGLFKYMRREAPECVPLVKVADFRAVAENPDATGLSQLVAVFLATSIFNLNEEHRHGFLVKLQKGGFGPADQLEIRRVVEEKQSQMKELVEAASLDDARDRDADLEDEEERLKLIAELEKKVRELDTATKRYADLNTRHSYLQESHDELKAKLAEVEGELDDLKKLHGADESQRVQALQRKIEEQATLIAGQEEEIDAYQTRQRQLEVEVERYKSSSNESQEYKDRYDELHHQMQDLERRANAADRYKQKLAAQRNLEQEVASLQYELESRKELDDKLKRALIEKERLHATEKEMLAAMTTIEQSLNDERDRKDHYRELYDELRAEYAQLEHQNTVNEKYIEEVKEMGAGGDLSGSLSPSASGEASLGNLEQELQQTTNDLSKVKLLEAEIEVLRHGAASSAHSDDLRRELDRMKMERDIAMKKYEAIFEKNGVAQEQIDALIQNTTGEGHLAFKNMRESNQKTQQELDELRTKHRKLEEAVKDKDRDMLAMKTDLDAVGEERLDGLERLKQSDQLIAASLRSELENLRSRYSSLEIENNMHKGQLLEALVAKEKLSKESPEISGAPPGVDLATYEETLKNYKSKSDKLRERVKQQKEQLEKQDQERYELQKRVKALESGSALAAQKAAHEQIIKNLQRENSMISTAWYDLTSRLQSNHVVLQRKDQPKSWINKQRQMVNGMRFCSFYKPREAE</sequence>
<feature type="coiled-coil region" evidence="4">
    <location>
        <begin position="439"/>
        <end position="496"/>
    </location>
</feature>
<dbReference type="Pfam" id="PF19047">
    <property type="entry name" value="HOOK_N"/>
    <property type="match status" value="1"/>
</dbReference>
<evidence type="ECO:0000256" key="2">
    <source>
        <dbReference type="ARBA" id="ARBA00022490"/>
    </source>
</evidence>
<dbReference type="AlphaFoldDB" id="A0A2T3A8B8"/>
<keyword evidence="2" id="KW-0963">Cytoplasm</keyword>
<feature type="coiled-coil region" evidence="4">
    <location>
        <begin position="644"/>
        <end position="692"/>
    </location>
</feature>
<dbReference type="PANTHER" id="PTHR18947:SF28">
    <property type="entry name" value="GIRDIN, ISOFORM A"/>
    <property type="match status" value="1"/>
</dbReference>
<name>A0A2T3A8B8_9PEZI</name>
<dbReference type="PANTHER" id="PTHR18947">
    <property type="entry name" value="HOOK PROTEINS"/>
    <property type="match status" value="1"/>
</dbReference>
<feature type="coiled-coil region" evidence="4">
    <location>
        <begin position="167"/>
        <end position="405"/>
    </location>
</feature>
<gene>
    <name evidence="6" type="ORF">BD289DRAFT_453226</name>
</gene>
<dbReference type="Gene3D" id="1.10.418.10">
    <property type="entry name" value="Calponin-like domain"/>
    <property type="match status" value="1"/>
</dbReference>
<dbReference type="GO" id="GO:0008017">
    <property type="term" value="F:microtubule binding"/>
    <property type="evidence" value="ECO:0007669"/>
    <property type="project" value="TreeGrafter"/>
</dbReference>
<feature type="coiled-coil region" evidence="4">
    <location>
        <begin position="526"/>
        <end position="560"/>
    </location>
</feature>
<dbReference type="GO" id="GO:0005815">
    <property type="term" value="C:microtubule organizing center"/>
    <property type="evidence" value="ECO:0007669"/>
    <property type="project" value="TreeGrafter"/>
</dbReference>
<evidence type="ECO:0000313" key="6">
    <source>
        <dbReference type="EMBL" id="PSR85620.1"/>
    </source>
</evidence>
<dbReference type="InterPro" id="IPR036872">
    <property type="entry name" value="CH_dom_sf"/>
</dbReference>
<dbReference type="EMBL" id="KZ678440">
    <property type="protein sequence ID" value="PSR85620.1"/>
    <property type="molecule type" value="Genomic_DNA"/>
</dbReference>
<evidence type="ECO:0000313" key="7">
    <source>
        <dbReference type="Proteomes" id="UP000241462"/>
    </source>
</evidence>
<feature type="coiled-coil region" evidence="4">
    <location>
        <begin position="590"/>
        <end position="617"/>
    </location>
</feature>
<dbReference type="SUPFAM" id="SSF116907">
    <property type="entry name" value="Hook domain"/>
    <property type="match status" value="1"/>
</dbReference>
<comment type="subcellular location">
    <subcellularLocation>
        <location evidence="1">Cytoplasm</location>
    </subcellularLocation>
</comment>
<dbReference type="GO" id="GO:0030705">
    <property type="term" value="P:cytoskeleton-dependent intracellular transport"/>
    <property type="evidence" value="ECO:0007669"/>
    <property type="project" value="InterPro"/>
</dbReference>
<evidence type="ECO:0000256" key="1">
    <source>
        <dbReference type="ARBA" id="ARBA00004496"/>
    </source>
</evidence>
<protein>
    <recommendedName>
        <fullName evidence="5">HOOK N-terminal domain-containing protein</fullName>
    </recommendedName>
</protein>
<evidence type="ECO:0000256" key="3">
    <source>
        <dbReference type="ARBA" id="ARBA00023054"/>
    </source>
</evidence>
<dbReference type="CDD" id="cd22211">
    <property type="entry name" value="HkD_SF"/>
    <property type="match status" value="1"/>
</dbReference>
<keyword evidence="3 4" id="KW-0175">Coiled coil</keyword>
<dbReference type="STRING" id="2025994.A0A2T3A8B8"/>
<keyword evidence="7" id="KW-1185">Reference proteome</keyword>
<evidence type="ECO:0000256" key="4">
    <source>
        <dbReference type="SAM" id="Coils"/>
    </source>
</evidence>
<dbReference type="GO" id="GO:0031122">
    <property type="term" value="P:cytoplasmic microtubule organization"/>
    <property type="evidence" value="ECO:0007669"/>
    <property type="project" value="TreeGrafter"/>
</dbReference>
<accession>A0A2T3A8B8</accession>
<dbReference type="InParanoid" id="A0A2T3A8B8"/>
<dbReference type="Proteomes" id="UP000241462">
    <property type="component" value="Unassembled WGS sequence"/>
</dbReference>
<dbReference type="FunCoup" id="A0A2T3A8B8">
    <property type="interactions" value="481"/>
</dbReference>
<reference evidence="6 7" key="1">
    <citation type="journal article" date="2018" name="Mycol. Prog.">
        <title>Coniella lustricola, a new species from submerged detritus.</title>
        <authorList>
            <person name="Raudabaugh D.B."/>
            <person name="Iturriaga T."/>
            <person name="Carver A."/>
            <person name="Mondo S."/>
            <person name="Pangilinan J."/>
            <person name="Lipzen A."/>
            <person name="He G."/>
            <person name="Amirebrahimi M."/>
            <person name="Grigoriev I.V."/>
            <person name="Miller A.N."/>
        </authorList>
    </citation>
    <scope>NUCLEOTIDE SEQUENCE [LARGE SCALE GENOMIC DNA]</scope>
    <source>
        <strain evidence="6 7">B22-T-1</strain>
    </source>
</reference>
<feature type="domain" description="HOOK N-terminal" evidence="5">
    <location>
        <begin position="9"/>
        <end position="119"/>
    </location>
</feature>